<name>A0A921RJH3_SORBI</name>
<gene>
    <name evidence="1" type="ORF">BDA96_02G014400</name>
</gene>
<evidence type="ECO:0000313" key="2">
    <source>
        <dbReference type="Proteomes" id="UP000807115"/>
    </source>
</evidence>
<accession>A0A921RJH3</accession>
<reference evidence="1" key="2">
    <citation type="submission" date="2020-10" db="EMBL/GenBank/DDBJ databases">
        <authorList>
            <person name="Cooper E.A."/>
            <person name="Brenton Z.W."/>
            <person name="Flinn B.S."/>
            <person name="Jenkins J."/>
            <person name="Shu S."/>
            <person name="Flowers D."/>
            <person name="Luo F."/>
            <person name="Wang Y."/>
            <person name="Xia P."/>
            <person name="Barry K."/>
            <person name="Daum C."/>
            <person name="Lipzen A."/>
            <person name="Yoshinaga Y."/>
            <person name="Schmutz J."/>
            <person name="Saski C."/>
            <person name="Vermerris W."/>
            <person name="Kresovich S."/>
        </authorList>
    </citation>
    <scope>NUCLEOTIDE SEQUENCE</scope>
</reference>
<dbReference type="Gene3D" id="3.10.20.90">
    <property type="entry name" value="Phosphatidylinositol 3-kinase Catalytic Subunit, Chain A, domain 1"/>
    <property type="match status" value="1"/>
</dbReference>
<protein>
    <submittedName>
        <fullName evidence="1">Uncharacterized protein</fullName>
    </submittedName>
</protein>
<dbReference type="EMBL" id="CM027681">
    <property type="protein sequence ID" value="KAG0541411.1"/>
    <property type="molecule type" value="Genomic_DNA"/>
</dbReference>
<dbReference type="AlphaFoldDB" id="A0A921RJH3"/>
<comment type="caution">
    <text evidence="1">The sequence shown here is derived from an EMBL/GenBank/DDBJ whole genome shotgun (WGS) entry which is preliminary data.</text>
</comment>
<reference evidence="1" key="1">
    <citation type="journal article" date="2019" name="BMC Genomics">
        <title>A new reference genome for Sorghum bicolor reveals high levels of sequence similarity between sweet and grain genotypes: implications for the genetics of sugar metabolism.</title>
        <authorList>
            <person name="Cooper E.A."/>
            <person name="Brenton Z.W."/>
            <person name="Flinn B.S."/>
            <person name="Jenkins J."/>
            <person name="Shu S."/>
            <person name="Flowers D."/>
            <person name="Luo F."/>
            <person name="Wang Y."/>
            <person name="Xia P."/>
            <person name="Barry K."/>
            <person name="Daum C."/>
            <person name="Lipzen A."/>
            <person name="Yoshinaga Y."/>
            <person name="Schmutz J."/>
            <person name="Saski C."/>
            <person name="Vermerris W."/>
            <person name="Kresovich S."/>
        </authorList>
    </citation>
    <scope>NUCLEOTIDE SEQUENCE</scope>
</reference>
<organism evidence="1 2">
    <name type="scientific">Sorghum bicolor</name>
    <name type="common">Sorghum</name>
    <name type="synonym">Sorghum vulgare</name>
    <dbReference type="NCBI Taxonomy" id="4558"/>
    <lineage>
        <taxon>Eukaryota</taxon>
        <taxon>Viridiplantae</taxon>
        <taxon>Streptophyta</taxon>
        <taxon>Embryophyta</taxon>
        <taxon>Tracheophyta</taxon>
        <taxon>Spermatophyta</taxon>
        <taxon>Magnoliopsida</taxon>
        <taxon>Liliopsida</taxon>
        <taxon>Poales</taxon>
        <taxon>Poaceae</taxon>
        <taxon>PACMAD clade</taxon>
        <taxon>Panicoideae</taxon>
        <taxon>Andropogonodae</taxon>
        <taxon>Andropogoneae</taxon>
        <taxon>Sorghinae</taxon>
        <taxon>Sorghum</taxon>
    </lineage>
</organism>
<dbReference type="Proteomes" id="UP000807115">
    <property type="component" value="Chromosome 2"/>
</dbReference>
<evidence type="ECO:0000313" key="1">
    <source>
        <dbReference type="EMBL" id="KAG0541411.1"/>
    </source>
</evidence>
<sequence length="72" mass="8638">MDNRKPNKVQKKEIRDREWHRCIQYIQSARKQVDEGLAVADYDISMESTLHMMRRLQGRGMHILIRKDIGKD</sequence>
<proteinExistence type="predicted"/>